<feature type="domain" description="Ketoreductase" evidence="13">
    <location>
        <begin position="38"/>
        <end position="247"/>
    </location>
</feature>
<comment type="function">
    <text evidence="10">Catalyzes the reduction of 3'-oxosphinganine (3-ketodihydrosphingosine/KDS) to sphinganine (dihydrosphingosine/DHS), the second step of de novo sphingolipid biosynthesis.</text>
</comment>
<dbReference type="SMART" id="SM00822">
    <property type="entry name" value="PKS_KR"/>
    <property type="match status" value="1"/>
</dbReference>
<reference evidence="14 15" key="1">
    <citation type="submission" date="2020-01" db="EMBL/GenBank/DDBJ databases">
        <authorList>
            <consortium name="DOE Joint Genome Institute"/>
            <person name="Haridas S."/>
            <person name="Albert R."/>
            <person name="Binder M."/>
            <person name="Bloem J."/>
            <person name="Labutti K."/>
            <person name="Salamov A."/>
            <person name="Andreopoulos B."/>
            <person name="Baker S.E."/>
            <person name="Barry K."/>
            <person name="Bills G."/>
            <person name="Bluhm B.H."/>
            <person name="Cannon C."/>
            <person name="Castanera R."/>
            <person name="Culley D.E."/>
            <person name="Daum C."/>
            <person name="Ezra D."/>
            <person name="Gonzalez J.B."/>
            <person name="Henrissat B."/>
            <person name="Kuo A."/>
            <person name="Liang C."/>
            <person name="Lipzen A."/>
            <person name="Lutzoni F."/>
            <person name="Magnuson J."/>
            <person name="Mondo S."/>
            <person name="Nolan M."/>
            <person name="Ohm R."/>
            <person name="Pangilinan J."/>
            <person name="Park H.-J.H."/>
            <person name="Ramirez L."/>
            <person name="Alfaro M."/>
            <person name="Sun H."/>
            <person name="Tritt A."/>
            <person name="Yoshinaga Y."/>
            <person name="Zwiers L.-H.L."/>
            <person name="Turgeon B.G."/>
            <person name="Goodwin S.B."/>
            <person name="Spatafora J.W."/>
            <person name="Crous P.W."/>
            <person name="Grigoriev I.V."/>
        </authorList>
    </citation>
    <scope>NUCLEOTIDE SEQUENCE [LARGE SCALE GENOMIC DNA]</scope>
    <source>
        <strain evidence="14 15">CBS 611.86</strain>
    </source>
</reference>
<dbReference type="GO" id="GO:0030148">
    <property type="term" value="P:sphingolipid biosynthetic process"/>
    <property type="evidence" value="ECO:0007669"/>
    <property type="project" value="InterPro"/>
</dbReference>
<sequence length="369" mass="40279">MAQVLYWGTVALVIFLALLSLETMGFFSRGNKFQVEGRTVLLTGGSYGMGKELAKLLSQRGAHVILVARDLQKLQIALDYAKAAAKNPSTQRFHIISADVSSEAENARMLAEATAWNNGRTPEIVWANAGSSHPSLFLETSIETLRWQMDLNYWAAAYLAHQTLKAWLYPDTPYSGLEKGAKAEAPRHFIMTSSTTAFVGVAGYGPYGPAKAAMRSLCDTLRSEVLLYNGARRSTTATGQPPAPFDINIQTIFPGTIKSPGLVNENRTKHAVSHALEDSDPEQTELEAATAAIMGLEAGNYMTATNWLGELMRISSLGGVPRDNVIKDTVGQWATSLAWHFIGPDMDGKVWAWGKKEGMPKLNVWGEKK</sequence>
<feature type="transmembrane region" description="Helical" evidence="12">
    <location>
        <begin position="6"/>
        <end position="28"/>
    </location>
</feature>
<evidence type="ECO:0000256" key="10">
    <source>
        <dbReference type="ARBA" id="ARBA00044737"/>
    </source>
</evidence>
<evidence type="ECO:0000256" key="2">
    <source>
        <dbReference type="ARBA" id="ARBA00004760"/>
    </source>
</evidence>
<dbReference type="InterPro" id="IPR057326">
    <property type="entry name" value="KR_dom"/>
</dbReference>
<dbReference type="GO" id="GO:0005789">
    <property type="term" value="C:endoplasmic reticulum membrane"/>
    <property type="evidence" value="ECO:0007669"/>
    <property type="project" value="TreeGrafter"/>
</dbReference>
<comment type="catalytic activity">
    <reaction evidence="11">
        <text>sphinganine + NADP(+) = 3-oxosphinganine + NADPH + H(+)</text>
        <dbReference type="Rhea" id="RHEA:22640"/>
        <dbReference type="ChEBI" id="CHEBI:15378"/>
        <dbReference type="ChEBI" id="CHEBI:57783"/>
        <dbReference type="ChEBI" id="CHEBI:57817"/>
        <dbReference type="ChEBI" id="CHEBI:58299"/>
        <dbReference type="ChEBI" id="CHEBI:58349"/>
        <dbReference type="EC" id="1.1.1.102"/>
    </reaction>
    <physiologicalReaction direction="right-to-left" evidence="11">
        <dbReference type="Rhea" id="RHEA:22642"/>
    </physiologicalReaction>
</comment>
<keyword evidence="8" id="KW-0443">Lipid metabolism</keyword>
<keyword evidence="5" id="KW-0521">NADP</keyword>
<evidence type="ECO:0000256" key="8">
    <source>
        <dbReference type="ARBA" id="ARBA00023098"/>
    </source>
</evidence>
<comment type="pathway">
    <text evidence="2">Lipid metabolism; sphingolipid metabolism.</text>
</comment>
<evidence type="ECO:0000256" key="1">
    <source>
        <dbReference type="ARBA" id="ARBA00004240"/>
    </source>
</evidence>
<keyword evidence="15" id="KW-1185">Reference proteome</keyword>
<evidence type="ECO:0000256" key="5">
    <source>
        <dbReference type="ARBA" id="ARBA00022857"/>
    </source>
</evidence>
<dbReference type="GO" id="GO:0006666">
    <property type="term" value="P:3-keto-sphinganine metabolic process"/>
    <property type="evidence" value="ECO:0007669"/>
    <property type="project" value="InterPro"/>
</dbReference>
<evidence type="ECO:0000313" key="15">
    <source>
        <dbReference type="Proteomes" id="UP000481861"/>
    </source>
</evidence>
<organism evidence="14 15">
    <name type="scientific">Massariosphaeria phaeospora</name>
    <dbReference type="NCBI Taxonomy" id="100035"/>
    <lineage>
        <taxon>Eukaryota</taxon>
        <taxon>Fungi</taxon>
        <taxon>Dikarya</taxon>
        <taxon>Ascomycota</taxon>
        <taxon>Pezizomycotina</taxon>
        <taxon>Dothideomycetes</taxon>
        <taxon>Pleosporomycetidae</taxon>
        <taxon>Pleosporales</taxon>
        <taxon>Pleosporales incertae sedis</taxon>
        <taxon>Massariosphaeria</taxon>
    </lineage>
</organism>
<evidence type="ECO:0000256" key="9">
    <source>
        <dbReference type="ARBA" id="ARBA00026112"/>
    </source>
</evidence>
<dbReference type="EMBL" id="JAADJZ010000026">
    <property type="protein sequence ID" value="KAF2866816.1"/>
    <property type="molecule type" value="Genomic_DNA"/>
</dbReference>
<comment type="pathway">
    <text evidence="3">Sphingolipid metabolism.</text>
</comment>
<dbReference type="Gene3D" id="3.40.50.720">
    <property type="entry name" value="NAD(P)-binding Rossmann-like Domain"/>
    <property type="match status" value="1"/>
</dbReference>
<evidence type="ECO:0000256" key="6">
    <source>
        <dbReference type="ARBA" id="ARBA00022919"/>
    </source>
</evidence>
<comment type="caution">
    <text evidence="14">The sequence shown here is derived from an EMBL/GenBank/DDBJ whole genome shotgun (WGS) entry which is preliminary data.</text>
</comment>
<dbReference type="InterPro" id="IPR036291">
    <property type="entry name" value="NAD(P)-bd_dom_sf"/>
</dbReference>
<evidence type="ECO:0000313" key="14">
    <source>
        <dbReference type="EMBL" id="KAF2866816.1"/>
    </source>
</evidence>
<evidence type="ECO:0000256" key="12">
    <source>
        <dbReference type="SAM" id="Phobius"/>
    </source>
</evidence>
<protein>
    <recommendedName>
        <fullName evidence="9">3-dehydrosphinganine reductase</fullName>
        <ecNumber evidence="9">1.1.1.102</ecNumber>
    </recommendedName>
</protein>
<comment type="subcellular location">
    <subcellularLocation>
        <location evidence="1">Endoplasmic reticulum</location>
    </subcellularLocation>
</comment>
<dbReference type="GO" id="GO:0047560">
    <property type="term" value="F:3-dehydrosphinganine reductase activity"/>
    <property type="evidence" value="ECO:0007669"/>
    <property type="project" value="UniProtKB-EC"/>
</dbReference>
<evidence type="ECO:0000256" key="11">
    <source>
        <dbReference type="ARBA" id="ARBA00048930"/>
    </source>
</evidence>
<dbReference type="Proteomes" id="UP000481861">
    <property type="component" value="Unassembled WGS sequence"/>
</dbReference>
<dbReference type="OrthoDB" id="10267115at2759"/>
<gene>
    <name evidence="14" type="ORF">BDV95DRAFT_529120</name>
</gene>
<evidence type="ECO:0000256" key="4">
    <source>
        <dbReference type="ARBA" id="ARBA00022824"/>
    </source>
</evidence>
<keyword evidence="4" id="KW-0256">Endoplasmic reticulum</keyword>
<keyword evidence="7" id="KW-0560">Oxidoreductase</keyword>
<dbReference type="CDD" id="cd08939">
    <property type="entry name" value="KDSR-like_SDR_c"/>
    <property type="match status" value="1"/>
</dbReference>
<dbReference type="PANTHER" id="PTHR43550:SF3">
    <property type="entry name" value="3-KETODIHYDROSPHINGOSINE REDUCTASE"/>
    <property type="match status" value="1"/>
</dbReference>
<keyword evidence="12" id="KW-0812">Transmembrane</keyword>
<name>A0A7C8M2M5_9PLEO</name>
<keyword evidence="6" id="KW-0746">Sphingolipid metabolism</keyword>
<dbReference type="InterPro" id="IPR002347">
    <property type="entry name" value="SDR_fam"/>
</dbReference>
<dbReference type="SUPFAM" id="SSF51735">
    <property type="entry name" value="NAD(P)-binding Rossmann-fold domains"/>
    <property type="match status" value="1"/>
</dbReference>
<dbReference type="AlphaFoldDB" id="A0A7C8M2M5"/>
<dbReference type="InterPro" id="IPR045022">
    <property type="entry name" value="KDSR-like"/>
</dbReference>
<evidence type="ECO:0000256" key="3">
    <source>
        <dbReference type="ARBA" id="ARBA00004991"/>
    </source>
</evidence>
<evidence type="ECO:0000259" key="13">
    <source>
        <dbReference type="SMART" id="SM00822"/>
    </source>
</evidence>
<dbReference type="EC" id="1.1.1.102" evidence="9"/>
<dbReference type="PANTHER" id="PTHR43550">
    <property type="entry name" value="3-KETODIHYDROSPHINGOSINE REDUCTASE"/>
    <property type="match status" value="1"/>
</dbReference>
<evidence type="ECO:0000256" key="7">
    <source>
        <dbReference type="ARBA" id="ARBA00023002"/>
    </source>
</evidence>
<accession>A0A7C8M2M5</accession>
<dbReference type="Pfam" id="PF00106">
    <property type="entry name" value="adh_short"/>
    <property type="match status" value="1"/>
</dbReference>
<keyword evidence="12" id="KW-1133">Transmembrane helix</keyword>
<keyword evidence="12" id="KW-0472">Membrane</keyword>
<proteinExistence type="predicted"/>